<reference evidence="2 3" key="1">
    <citation type="submission" date="2018-03" db="EMBL/GenBank/DDBJ databases">
        <title>Massilia armeniaca sp. nov., isolated from desert soil.</title>
        <authorList>
            <person name="Huang H."/>
            <person name="Ren M."/>
        </authorList>
    </citation>
    <scope>NUCLEOTIDE SEQUENCE [LARGE SCALE GENOMIC DNA]</scope>
    <source>
        <strain evidence="2 3">ZMN-3</strain>
    </source>
</reference>
<dbReference type="RefSeq" id="WP_107142253.1">
    <property type="nucleotide sequence ID" value="NZ_CP028324.1"/>
</dbReference>
<dbReference type="OrthoDB" id="9937487at2"/>
<gene>
    <name evidence="2" type="ORF">C9I28_15440</name>
</gene>
<keyword evidence="3" id="KW-1185">Reference proteome</keyword>
<protein>
    <recommendedName>
        <fullName evidence="4">Protein CopB</fullName>
    </recommendedName>
</protein>
<evidence type="ECO:0008006" key="4">
    <source>
        <dbReference type="Google" id="ProtNLM"/>
    </source>
</evidence>
<dbReference type="Proteomes" id="UP000240505">
    <property type="component" value="Chromosome"/>
</dbReference>
<organism evidence="2 3">
    <name type="scientific">Pseudoduganella armeniaca</name>
    <dbReference type="NCBI Taxonomy" id="2072590"/>
    <lineage>
        <taxon>Bacteria</taxon>
        <taxon>Pseudomonadati</taxon>
        <taxon>Pseudomonadota</taxon>
        <taxon>Betaproteobacteria</taxon>
        <taxon>Burkholderiales</taxon>
        <taxon>Oxalobacteraceae</taxon>
        <taxon>Telluria group</taxon>
        <taxon>Pseudoduganella</taxon>
    </lineage>
</organism>
<proteinExistence type="predicted"/>
<feature type="region of interest" description="Disordered" evidence="1">
    <location>
        <begin position="1"/>
        <end position="28"/>
    </location>
</feature>
<name>A0A2R4CB80_9BURK</name>
<dbReference type="AlphaFoldDB" id="A0A2R4CB80"/>
<evidence type="ECO:0000256" key="1">
    <source>
        <dbReference type="SAM" id="MobiDB-lite"/>
    </source>
</evidence>
<sequence length="79" mass="9031">MADQQTLPGVTPPRQGKKHADRAAKQRAYREQNDLQVVALQLPRALNERFNAWLKAKGREKEKSALVAKAIETQILRKR</sequence>
<dbReference type="EMBL" id="CP028324">
    <property type="protein sequence ID" value="AVR96904.1"/>
    <property type="molecule type" value="Genomic_DNA"/>
</dbReference>
<evidence type="ECO:0000313" key="3">
    <source>
        <dbReference type="Proteomes" id="UP000240505"/>
    </source>
</evidence>
<accession>A0A2R4CB80</accession>
<evidence type="ECO:0000313" key="2">
    <source>
        <dbReference type="EMBL" id="AVR96904.1"/>
    </source>
</evidence>
<dbReference type="KEGG" id="masz:C9I28_15440"/>